<evidence type="ECO:0000313" key="3">
    <source>
        <dbReference type="Proteomes" id="UP001596087"/>
    </source>
</evidence>
<dbReference type="GO" id="GO:0004519">
    <property type="term" value="F:endonuclease activity"/>
    <property type="evidence" value="ECO:0007669"/>
    <property type="project" value="UniProtKB-KW"/>
</dbReference>
<dbReference type="CDD" id="cd10283">
    <property type="entry name" value="MnuA_DNase1-like"/>
    <property type="match status" value="1"/>
</dbReference>
<gene>
    <name evidence="2" type="ORF">ACFPGP_12515</name>
</gene>
<evidence type="ECO:0000259" key="1">
    <source>
        <dbReference type="Pfam" id="PF03372"/>
    </source>
</evidence>
<protein>
    <submittedName>
        <fullName evidence="2">Endonuclease/exonuclease/phosphatase family protein</fullName>
    </submittedName>
</protein>
<feature type="domain" description="Endonuclease/exonuclease/phosphatase" evidence="1">
    <location>
        <begin position="36"/>
        <end position="235"/>
    </location>
</feature>
<keyword evidence="2" id="KW-0540">Nuclease</keyword>
<dbReference type="PANTHER" id="PTHR11371">
    <property type="entry name" value="DEOXYRIBONUCLEASE"/>
    <property type="match status" value="1"/>
</dbReference>
<evidence type="ECO:0000313" key="2">
    <source>
        <dbReference type="EMBL" id="MFC5177502.1"/>
    </source>
</evidence>
<comment type="caution">
    <text evidence="2">The sequence shown here is derived from an EMBL/GenBank/DDBJ whole genome shotgun (WGS) entry which is preliminary data.</text>
</comment>
<sequence>MPSTPMPAAIQTEVASLTAAVHQVVPAPTDTNVLVASWNLRGFSGLTPDWNPPEDATPKRDWRAIALIAAVISAFDVVAVQEVRRDTTALHALLDALGADWRFVCSDVTEGDAGNGERLTFLYNTTRVETSGLVGEIVLPPAAQGADQAATQFARTPYAVSFARNHVEFVLTTVHVVWDSPTTRIPEITSFATWMHEWAVRGNDWNTNLFALGDFNLEGPGTPLYQAFVSTGLFPPGELSQLPRTIFDSPTHRHYYDQIAWFSDVDDTGHVHNLLHGLDYSGRAGNIDFLPHTFTGLSKAAVSWRISDHYPLWAEFQLTG</sequence>
<proteinExistence type="predicted"/>
<reference evidence="3" key="1">
    <citation type="journal article" date="2019" name="Int. J. Syst. Evol. Microbiol.">
        <title>The Global Catalogue of Microorganisms (GCM) 10K type strain sequencing project: providing services to taxonomists for standard genome sequencing and annotation.</title>
        <authorList>
            <consortium name="The Broad Institute Genomics Platform"/>
            <consortium name="The Broad Institute Genome Sequencing Center for Infectious Disease"/>
            <person name="Wu L."/>
            <person name="Ma J."/>
        </authorList>
    </citation>
    <scope>NUCLEOTIDE SEQUENCE [LARGE SCALE GENOMIC DNA]</scope>
    <source>
        <strain evidence="3">DFY41</strain>
    </source>
</reference>
<dbReference type="RefSeq" id="WP_378590582.1">
    <property type="nucleotide sequence ID" value="NZ_JBHSKD010000012.1"/>
</dbReference>
<organism evidence="2 3">
    <name type="scientific">Nocardioides taihuensis</name>
    <dbReference type="NCBI Taxonomy" id="1835606"/>
    <lineage>
        <taxon>Bacteria</taxon>
        <taxon>Bacillati</taxon>
        <taxon>Actinomycetota</taxon>
        <taxon>Actinomycetes</taxon>
        <taxon>Propionibacteriales</taxon>
        <taxon>Nocardioidaceae</taxon>
        <taxon>Nocardioides</taxon>
    </lineage>
</organism>
<dbReference type="Pfam" id="PF03372">
    <property type="entry name" value="Exo_endo_phos"/>
    <property type="match status" value="1"/>
</dbReference>
<dbReference type="InterPro" id="IPR036691">
    <property type="entry name" value="Endo/exonu/phosph_ase_sf"/>
</dbReference>
<keyword evidence="2" id="KW-0255">Endonuclease</keyword>
<dbReference type="InterPro" id="IPR005135">
    <property type="entry name" value="Endo/exonuclease/phosphatase"/>
</dbReference>
<accession>A0ABW0BKM5</accession>
<dbReference type="Gene3D" id="3.60.10.10">
    <property type="entry name" value="Endonuclease/exonuclease/phosphatase"/>
    <property type="match status" value="1"/>
</dbReference>
<dbReference type="SUPFAM" id="SSF56219">
    <property type="entry name" value="DNase I-like"/>
    <property type="match status" value="1"/>
</dbReference>
<dbReference type="PANTHER" id="PTHR11371:SF31">
    <property type="entry name" value="EXTRACELLULAR NUCLEASE"/>
    <property type="match status" value="1"/>
</dbReference>
<dbReference type="Proteomes" id="UP001596087">
    <property type="component" value="Unassembled WGS sequence"/>
</dbReference>
<name>A0ABW0BKM5_9ACTN</name>
<keyword evidence="2" id="KW-0378">Hydrolase</keyword>
<keyword evidence="3" id="KW-1185">Reference proteome</keyword>
<dbReference type="EMBL" id="JBHSKD010000012">
    <property type="protein sequence ID" value="MFC5177502.1"/>
    <property type="molecule type" value="Genomic_DNA"/>
</dbReference>